<evidence type="ECO:0000256" key="1">
    <source>
        <dbReference type="ARBA" id="ARBA00004196"/>
    </source>
</evidence>
<evidence type="ECO:0000256" key="2">
    <source>
        <dbReference type="ARBA" id="ARBA00023054"/>
    </source>
</evidence>
<dbReference type="AlphaFoldDB" id="A0A139WSJ1"/>
<dbReference type="Proteomes" id="UP000076925">
    <property type="component" value="Unassembled WGS sequence"/>
</dbReference>
<dbReference type="GO" id="GO:0030313">
    <property type="term" value="C:cell envelope"/>
    <property type="evidence" value="ECO:0007669"/>
    <property type="project" value="UniProtKB-SubCell"/>
</dbReference>
<evidence type="ECO:0000313" key="4">
    <source>
        <dbReference type="EMBL" id="KYC35402.1"/>
    </source>
</evidence>
<comment type="caution">
    <text evidence="4">The sequence shown here is derived from an EMBL/GenBank/DDBJ whole genome shotgun (WGS) entry which is preliminary data.</text>
</comment>
<dbReference type="NCBIfam" id="TIGR03794">
    <property type="entry name" value="NHLM_micro_HlyD"/>
    <property type="match status" value="1"/>
</dbReference>
<proteinExistence type="predicted"/>
<protein>
    <submittedName>
        <fullName evidence="4">NHLP bacteriocin system secretion protein</fullName>
    </submittedName>
</protein>
<accession>A0A139WSJ1</accession>
<dbReference type="OrthoDB" id="8439633at2"/>
<feature type="coiled-coil region" evidence="3">
    <location>
        <begin position="106"/>
        <end position="227"/>
    </location>
</feature>
<keyword evidence="2 3" id="KW-0175">Coiled coil</keyword>
<dbReference type="EMBL" id="ANNX02000051">
    <property type="protein sequence ID" value="KYC35402.1"/>
    <property type="molecule type" value="Genomic_DNA"/>
</dbReference>
<dbReference type="RefSeq" id="WP_017750080.1">
    <property type="nucleotide sequence ID" value="NZ_KQ976354.1"/>
</dbReference>
<feature type="coiled-coil region" evidence="3">
    <location>
        <begin position="252"/>
        <end position="367"/>
    </location>
</feature>
<evidence type="ECO:0000313" key="5">
    <source>
        <dbReference type="Proteomes" id="UP000076925"/>
    </source>
</evidence>
<dbReference type="InterPro" id="IPR022275">
    <property type="entry name" value="NHPM_bacteriocin_SS_HylD"/>
</dbReference>
<organism evidence="4 5">
    <name type="scientific">Scytonema hofmannii PCC 7110</name>
    <dbReference type="NCBI Taxonomy" id="128403"/>
    <lineage>
        <taxon>Bacteria</taxon>
        <taxon>Bacillati</taxon>
        <taxon>Cyanobacteriota</taxon>
        <taxon>Cyanophyceae</taxon>
        <taxon>Nostocales</taxon>
        <taxon>Scytonemataceae</taxon>
        <taxon>Scytonema</taxon>
    </lineage>
</organism>
<keyword evidence="5" id="KW-1185">Reference proteome</keyword>
<comment type="subcellular location">
    <subcellularLocation>
        <location evidence="1">Cell envelope</location>
    </subcellularLocation>
</comment>
<name>A0A139WSJ1_9CYAN</name>
<evidence type="ECO:0000256" key="3">
    <source>
        <dbReference type="SAM" id="Coils"/>
    </source>
</evidence>
<dbReference type="STRING" id="128403.WA1_06140"/>
<dbReference type="PANTHER" id="PTHR32347:SF14">
    <property type="entry name" value="EFFLUX SYSTEM COMPONENT YKNX-RELATED"/>
    <property type="match status" value="1"/>
</dbReference>
<dbReference type="InterPro" id="IPR050465">
    <property type="entry name" value="UPF0194_transport"/>
</dbReference>
<reference evidence="4 5" key="1">
    <citation type="journal article" date="2013" name="Genome Biol. Evol.">
        <title>Genomes of Stigonematalean cyanobacteria (subsection V) and the evolution of oxygenic photosynthesis from prokaryotes to plastids.</title>
        <authorList>
            <person name="Dagan T."/>
            <person name="Roettger M."/>
            <person name="Stucken K."/>
            <person name="Landan G."/>
            <person name="Koch R."/>
            <person name="Major P."/>
            <person name="Gould S.B."/>
            <person name="Goremykin V.V."/>
            <person name="Rippka R."/>
            <person name="Tandeau de Marsac N."/>
            <person name="Gugger M."/>
            <person name="Lockhart P.J."/>
            <person name="Allen J.F."/>
            <person name="Brune I."/>
            <person name="Maus I."/>
            <person name="Puhler A."/>
            <person name="Martin W.F."/>
        </authorList>
    </citation>
    <scope>NUCLEOTIDE SEQUENCE [LARGE SCALE GENOMIC DNA]</scope>
    <source>
        <strain evidence="4 5">PCC 7110</strain>
    </source>
</reference>
<gene>
    <name evidence="4" type="ORF">WA1_06140</name>
</gene>
<dbReference type="PANTHER" id="PTHR32347">
    <property type="entry name" value="EFFLUX SYSTEM COMPONENT YKNX-RELATED"/>
    <property type="match status" value="1"/>
</dbReference>
<sequence length="536" mass="60397">MVNQNTGLFRKQALERSSSPEQLDQIMKIVSPKNWLPLTAFGCLVVSGLAWSIVGRIPITVEGQGVMVYPSQVTDIQVSGFGVIKEMYSQVGDFVKKGQVLGIIDQDELQKQLQQQHMKKLQLREQDRAVSSLAGQGIERERKAIQQQRENAQQRIRELEVLTPTLKIRNREAIKKERQQLEQRLAQLQDLAPAIKQRNRESLNQQTQSLQERVQAAKAQLPFLKKRVNNFKQLVDQKVVSETEYFRVQEEYLKKVEDIAQMETQLKELKVREGDSQEKFINSNDEISGLRARLQKLQVEETNAEQAYLININEIARLRAELRELDTREANLAKQNLQDATIRKNEIQEVNREIAKLELQLRNNSQIISQHEGRILEIAVKPGQVVNAGTRLGSIDAAKDSSKMVGVTYFPVAEGKKIQSGMKIQITPQTVQRERFGGILGKVTNVSTFPITKEGAASIVGNAEIVQSLIAQGPHIQVFAELQTDSSTSSGYRWSSSKGPQMKISPGTTTAVRVTVEERAPITFVFPILKSWSGVD</sequence>
<dbReference type="Gene3D" id="2.40.50.100">
    <property type="match status" value="2"/>
</dbReference>